<dbReference type="Proteomes" id="UP000061457">
    <property type="component" value="Chromosome I"/>
</dbReference>
<evidence type="ECO:0000313" key="4">
    <source>
        <dbReference type="Proteomes" id="UP000061457"/>
    </source>
</evidence>
<evidence type="ECO:0000313" key="3">
    <source>
        <dbReference type="EMBL" id="ALO42130.1"/>
    </source>
</evidence>
<organism evidence="3 4">
    <name type="scientific">Pseudoalteromonas phenolica</name>
    <dbReference type="NCBI Taxonomy" id="161398"/>
    <lineage>
        <taxon>Bacteria</taxon>
        <taxon>Pseudomonadati</taxon>
        <taxon>Pseudomonadota</taxon>
        <taxon>Gammaproteobacteria</taxon>
        <taxon>Alteromonadales</taxon>
        <taxon>Pseudoalteromonadaceae</taxon>
        <taxon>Pseudoalteromonas</taxon>
    </lineage>
</organism>
<protein>
    <submittedName>
        <fullName evidence="3">Glycosyltransferase</fullName>
    </submittedName>
</protein>
<dbReference type="Gene3D" id="3.40.50.2000">
    <property type="entry name" value="Glycogen Phosphorylase B"/>
    <property type="match status" value="2"/>
</dbReference>
<dbReference type="AlphaFoldDB" id="A0A0S2K2D5"/>
<dbReference type="PANTHER" id="PTHR45947">
    <property type="entry name" value="SULFOQUINOVOSYL TRANSFERASE SQD2"/>
    <property type="match status" value="1"/>
</dbReference>
<dbReference type="EMBL" id="CP013187">
    <property type="protein sequence ID" value="ALO42130.1"/>
    <property type="molecule type" value="Genomic_DNA"/>
</dbReference>
<dbReference type="GO" id="GO:0016757">
    <property type="term" value="F:glycosyltransferase activity"/>
    <property type="evidence" value="ECO:0007669"/>
    <property type="project" value="InterPro"/>
</dbReference>
<dbReference type="InterPro" id="IPR001296">
    <property type="entry name" value="Glyco_trans_1"/>
</dbReference>
<keyword evidence="4" id="KW-1185">Reference proteome</keyword>
<dbReference type="RefSeq" id="WP_058029812.1">
    <property type="nucleotide sequence ID" value="NZ_CP013187.1"/>
</dbReference>
<reference evidence="3 4" key="1">
    <citation type="submission" date="2015-11" db="EMBL/GenBank/DDBJ databases">
        <authorList>
            <person name="Zhang Y."/>
            <person name="Guo Z."/>
        </authorList>
    </citation>
    <scope>NUCLEOTIDE SEQUENCE [LARGE SCALE GENOMIC DNA]</scope>
    <source>
        <strain evidence="3 4">KCTC 12086</strain>
    </source>
</reference>
<accession>A0A0S2K2D5</accession>
<dbReference type="PANTHER" id="PTHR45947:SF3">
    <property type="entry name" value="SULFOQUINOVOSYL TRANSFERASE SQD2"/>
    <property type="match status" value="1"/>
</dbReference>
<proteinExistence type="predicted"/>
<dbReference type="Pfam" id="PF13439">
    <property type="entry name" value="Glyco_transf_4"/>
    <property type="match status" value="1"/>
</dbReference>
<dbReference type="OrthoDB" id="9768937at2"/>
<dbReference type="InterPro" id="IPR050194">
    <property type="entry name" value="Glycosyltransferase_grp1"/>
</dbReference>
<evidence type="ECO:0000259" key="1">
    <source>
        <dbReference type="Pfam" id="PF00534"/>
    </source>
</evidence>
<keyword evidence="3" id="KW-0808">Transferase</keyword>
<name>A0A0S2K2D5_9GAMM</name>
<dbReference type="STRING" id="161398.PP2015_1628"/>
<evidence type="ECO:0000259" key="2">
    <source>
        <dbReference type="Pfam" id="PF13439"/>
    </source>
</evidence>
<dbReference type="KEGG" id="pphe:PP2015_1628"/>
<dbReference type="PATRIC" id="fig|161398.10.peg.1653"/>
<sequence length="358" mass="39983">MNNVLQLIQHPLVGGLEKMVLTICQQSKYAENMALVALEGTTESALTAWPALNELSNFKCLDKQPGISYRIVNKLVELIDEWSIDTIHSHHVGPLFYGAMVKLRRPHVKHIHTMHDAWYLNNFKQRCLTKLVHNLTKVTIVTDANAVASELTQQTSIKADYVVHNGIDTQLFKPFSKYLARCRLGLPTGIKLVGCAARVEKGKGHLALIDSLSSLPEHVHLVFAGDGSQREFYTQYGVEKSLQARIHWLGRVDDMPLFYSAIDLFCLFSEREGLPLTLLEAMACNIPVVASDVGGVKEIVNNQSGIVLNAKMAHCLPDALQRGLSLQNGSKVREHALELGCSRKMTKRYDNLYESLKN</sequence>
<feature type="domain" description="Glycosyl transferase family 1" evidence="1">
    <location>
        <begin position="184"/>
        <end position="327"/>
    </location>
</feature>
<feature type="domain" description="Glycosyltransferase subfamily 4-like N-terminal" evidence="2">
    <location>
        <begin position="57"/>
        <end position="170"/>
    </location>
</feature>
<dbReference type="Pfam" id="PF00534">
    <property type="entry name" value="Glycos_transf_1"/>
    <property type="match status" value="1"/>
</dbReference>
<dbReference type="SUPFAM" id="SSF53756">
    <property type="entry name" value="UDP-Glycosyltransferase/glycogen phosphorylase"/>
    <property type="match status" value="1"/>
</dbReference>
<gene>
    <name evidence="3" type="ORF">PP2015_1628</name>
</gene>
<dbReference type="InterPro" id="IPR028098">
    <property type="entry name" value="Glyco_trans_4-like_N"/>
</dbReference>